<reference evidence="2" key="1">
    <citation type="submission" date="2022-01" db="EMBL/GenBank/DDBJ databases">
        <authorList>
            <person name="Jo J.-H."/>
            <person name="Im W.-T."/>
        </authorList>
    </citation>
    <scope>NUCLEOTIDE SEQUENCE</scope>
    <source>
        <strain evidence="2">I2-34</strain>
    </source>
</reference>
<dbReference type="EMBL" id="JAKLTQ010000009">
    <property type="protein sequence ID" value="MCG2622877.1"/>
    <property type="molecule type" value="Genomic_DNA"/>
</dbReference>
<comment type="caution">
    <text evidence="2">The sequence shown here is derived from an EMBL/GenBank/DDBJ whole genome shotgun (WGS) entry which is preliminary data.</text>
</comment>
<dbReference type="Proteomes" id="UP001165368">
    <property type="component" value="Unassembled WGS sequence"/>
</dbReference>
<gene>
    <name evidence="2" type="ORF">LVY72_13305</name>
</gene>
<keyword evidence="1" id="KW-0472">Membrane</keyword>
<evidence type="ECO:0000313" key="3">
    <source>
        <dbReference type="Proteomes" id="UP001165368"/>
    </source>
</evidence>
<keyword evidence="1" id="KW-1133">Transmembrane helix</keyword>
<accession>A0ABS9L878</accession>
<keyword evidence="3" id="KW-1185">Reference proteome</keyword>
<sequence>MRSAVVLRCAGLVTAIATGSAGLLALLYAISYAGSVLPALTSGQLSRSVSLLTITIGYAVLAGVACIIALARAAAPGRRQR</sequence>
<organism evidence="2 3">
    <name type="scientific">Arthrobacter hankyongi</name>
    <dbReference type="NCBI Taxonomy" id="2904801"/>
    <lineage>
        <taxon>Bacteria</taxon>
        <taxon>Bacillati</taxon>
        <taxon>Actinomycetota</taxon>
        <taxon>Actinomycetes</taxon>
        <taxon>Micrococcales</taxon>
        <taxon>Micrococcaceae</taxon>
        <taxon>Arthrobacter</taxon>
    </lineage>
</organism>
<proteinExistence type="predicted"/>
<evidence type="ECO:0000313" key="2">
    <source>
        <dbReference type="EMBL" id="MCG2622877.1"/>
    </source>
</evidence>
<name>A0ABS9L878_9MICC</name>
<protein>
    <submittedName>
        <fullName evidence="2">Uncharacterized protein</fullName>
    </submittedName>
</protein>
<evidence type="ECO:0000256" key="1">
    <source>
        <dbReference type="SAM" id="Phobius"/>
    </source>
</evidence>
<keyword evidence="1" id="KW-0812">Transmembrane</keyword>
<feature type="transmembrane region" description="Helical" evidence="1">
    <location>
        <begin position="12"/>
        <end position="31"/>
    </location>
</feature>
<feature type="transmembrane region" description="Helical" evidence="1">
    <location>
        <begin position="51"/>
        <end position="71"/>
    </location>
</feature>
<dbReference type="RefSeq" id="WP_237821615.1">
    <property type="nucleotide sequence ID" value="NZ_JAKLTQ010000009.1"/>
</dbReference>